<dbReference type="InterPro" id="IPR050317">
    <property type="entry name" value="Plant_Fungal_Acyltransferase"/>
</dbReference>
<accession>A0A9Q1JXA3</accession>
<evidence type="ECO:0000313" key="3">
    <source>
        <dbReference type="Proteomes" id="UP001153076"/>
    </source>
</evidence>
<comment type="similarity">
    <text evidence="1">Belongs to the plant acyltransferase family.</text>
</comment>
<reference evidence="2" key="1">
    <citation type="submission" date="2022-04" db="EMBL/GenBank/DDBJ databases">
        <title>Carnegiea gigantea Genome sequencing and assembly v2.</title>
        <authorList>
            <person name="Copetti D."/>
            <person name="Sanderson M.J."/>
            <person name="Burquez A."/>
            <person name="Wojciechowski M.F."/>
        </authorList>
    </citation>
    <scope>NUCLEOTIDE SEQUENCE</scope>
    <source>
        <strain evidence="2">SGP5-SGP5p</strain>
        <tissue evidence="2">Aerial part</tissue>
    </source>
</reference>
<dbReference type="EMBL" id="JAKOGI010000585">
    <property type="protein sequence ID" value="KAJ8432773.1"/>
    <property type="molecule type" value="Genomic_DNA"/>
</dbReference>
<sequence>MEQNPKSTICSTAVKVHSVLTIVSGTPVKKGSVCPLSQLDHAMAHHSLHLIFYYRSGSFDLDRIRPALNAVLSLYPIVTGRLARDGDGNWYVKCTDAGVRTYLANADVSVDEWLRFAGADDERLLCSWEDFPDDPDIWSPFRIQITEFVGGGTAVGLSCSHMLADPTSATLLIKSWTEALHHEPIAHPPFLHPLALKSPPATATSITSSVYYAAKSTKSDPKKSPKMASATFCFSHSAIRKSLSEIQSTFLDATPFDLLVALLWTCIARVKGSTRGQTECMSICMDMRKRLQAPLPYGYFGNALHFSQLEVGAHELECRDLCHVAELVHHHLAGFDLQDEFCSAVDWLGSRKDGQGKFAPPFRMYGPELTCVNMEHMIPDESESQPFMYMTQFVKGQKPAHVSYHVGNSEGEGLILVMPSPEGGLARRVAVMLPEEKMECLMEDKVVLSLEPTLLLTGRM</sequence>
<dbReference type="OrthoDB" id="671439at2759"/>
<organism evidence="2 3">
    <name type="scientific">Carnegiea gigantea</name>
    <dbReference type="NCBI Taxonomy" id="171969"/>
    <lineage>
        <taxon>Eukaryota</taxon>
        <taxon>Viridiplantae</taxon>
        <taxon>Streptophyta</taxon>
        <taxon>Embryophyta</taxon>
        <taxon>Tracheophyta</taxon>
        <taxon>Spermatophyta</taxon>
        <taxon>Magnoliopsida</taxon>
        <taxon>eudicotyledons</taxon>
        <taxon>Gunneridae</taxon>
        <taxon>Pentapetalae</taxon>
        <taxon>Caryophyllales</taxon>
        <taxon>Cactineae</taxon>
        <taxon>Cactaceae</taxon>
        <taxon>Cactoideae</taxon>
        <taxon>Echinocereeae</taxon>
        <taxon>Carnegiea</taxon>
    </lineage>
</organism>
<dbReference type="GO" id="GO:0016747">
    <property type="term" value="F:acyltransferase activity, transferring groups other than amino-acyl groups"/>
    <property type="evidence" value="ECO:0007669"/>
    <property type="project" value="TreeGrafter"/>
</dbReference>
<keyword evidence="3" id="KW-1185">Reference proteome</keyword>
<dbReference type="Proteomes" id="UP001153076">
    <property type="component" value="Unassembled WGS sequence"/>
</dbReference>
<dbReference type="PANTHER" id="PTHR31642">
    <property type="entry name" value="TRICHOTHECENE 3-O-ACETYLTRANSFERASE"/>
    <property type="match status" value="1"/>
</dbReference>
<dbReference type="InterPro" id="IPR023213">
    <property type="entry name" value="CAT-like_dom_sf"/>
</dbReference>
<gene>
    <name evidence="2" type="ORF">Cgig2_011696</name>
</gene>
<dbReference type="AlphaFoldDB" id="A0A9Q1JXA3"/>
<evidence type="ECO:0000313" key="2">
    <source>
        <dbReference type="EMBL" id="KAJ8432773.1"/>
    </source>
</evidence>
<name>A0A9Q1JXA3_9CARY</name>
<dbReference type="SUPFAM" id="SSF52777">
    <property type="entry name" value="CoA-dependent acyltransferases"/>
    <property type="match status" value="1"/>
</dbReference>
<comment type="caution">
    <text evidence="2">The sequence shown here is derived from an EMBL/GenBank/DDBJ whole genome shotgun (WGS) entry which is preliminary data.</text>
</comment>
<dbReference type="Gene3D" id="3.30.559.10">
    <property type="entry name" value="Chloramphenicol acetyltransferase-like domain"/>
    <property type="match status" value="2"/>
</dbReference>
<evidence type="ECO:0000256" key="1">
    <source>
        <dbReference type="ARBA" id="ARBA00009861"/>
    </source>
</evidence>
<dbReference type="Pfam" id="PF02458">
    <property type="entry name" value="Transferase"/>
    <property type="match status" value="1"/>
</dbReference>
<proteinExistence type="inferred from homology"/>
<dbReference type="PANTHER" id="PTHR31642:SF316">
    <property type="entry name" value="PROTEIN ECERIFERUM 26-LIKE"/>
    <property type="match status" value="1"/>
</dbReference>
<protein>
    <submittedName>
        <fullName evidence="2">Uncharacterized protein</fullName>
    </submittedName>
</protein>